<dbReference type="PANTHER" id="PTHR11360">
    <property type="entry name" value="MONOCARBOXYLATE TRANSPORTER"/>
    <property type="match status" value="1"/>
</dbReference>
<evidence type="ECO:0000313" key="4">
    <source>
        <dbReference type="EMBL" id="OGM48623.1"/>
    </source>
</evidence>
<keyword evidence="3" id="KW-0472">Membrane</keyword>
<feature type="transmembrane region" description="Helical" evidence="3">
    <location>
        <begin position="122"/>
        <end position="143"/>
    </location>
</feature>
<keyword evidence="5" id="KW-1185">Reference proteome</keyword>
<evidence type="ECO:0008006" key="6">
    <source>
        <dbReference type="Google" id="ProtNLM"/>
    </source>
</evidence>
<feature type="transmembrane region" description="Helical" evidence="3">
    <location>
        <begin position="291"/>
        <end position="311"/>
    </location>
</feature>
<dbReference type="OrthoDB" id="2213137at2759"/>
<evidence type="ECO:0000313" key="5">
    <source>
        <dbReference type="Proteomes" id="UP000179179"/>
    </source>
</evidence>
<dbReference type="EMBL" id="LYCR01000014">
    <property type="protein sequence ID" value="OGM48623.1"/>
    <property type="molecule type" value="Genomic_DNA"/>
</dbReference>
<feature type="transmembrane region" description="Helical" evidence="3">
    <location>
        <begin position="318"/>
        <end position="337"/>
    </location>
</feature>
<keyword evidence="3" id="KW-1133">Transmembrane helix</keyword>
<dbReference type="RefSeq" id="XP_022392340.1">
    <property type="nucleotide sequence ID" value="XM_022529083.1"/>
</dbReference>
<proteinExistence type="inferred from homology"/>
<dbReference type="InterPro" id="IPR011701">
    <property type="entry name" value="MFS"/>
</dbReference>
<keyword evidence="3" id="KW-0812">Transmembrane</keyword>
<name>A0A1F8AA68_9EURO</name>
<dbReference type="SUPFAM" id="SSF103473">
    <property type="entry name" value="MFS general substrate transporter"/>
    <property type="match status" value="1"/>
</dbReference>
<feature type="transmembrane region" description="Helical" evidence="3">
    <location>
        <begin position="343"/>
        <end position="368"/>
    </location>
</feature>
<evidence type="ECO:0000256" key="1">
    <source>
        <dbReference type="ARBA" id="ARBA00004141"/>
    </source>
</evidence>
<dbReference type="GO" id="GO:0022857">
    <property type="term" value="F:transmembrane transporter activity"/>
    <property type="evidence" value="ECO:0007669"/>
    <property type="project" value="InterPro"/>
</dbReference>
<reference evidence="4 5" key="1">
    <citation type="journal article" date="2016" name="Genome Biol. Evol.">
        <title>Draft genome sequence of an aflatoxigenic Aspergillus species, A. bombycis.</title>
        <authorList>
            <person name="Moore G.G."/>
            <person name="Mack B.M."/>
            <person name="Beltz S.B."/>
            <person name="Gilbert M.K."/>
        </authorList>
    </citation>
    <scope>NUCLEOTIDE SEQUENCE [LARGE SCALE GENOMIC DNA]</scope>
    <source>
        <strain evidence="5">NRRL 26010</strain>
    </source>
</reference>
<organism evidence="4 5">
    <name type="scientific">Aspergillus bombycis</name>
    <dbReference type="NCBI Taxonomy" id="109264"/>
    <lineage>
        <taxon>Eukaryota</taxon>
        <taxon>Fungi</taxon>
        <taxon>Dikarya</taxon>
        <taxon>Ascomycota</taxon>
        <taxon>Pezizomycotina</taxon>
        <taxon>Eurotiomycetes</taxon>
        <taxon>Eurotiomycetidae</taxon>
        <taxon>Eurotiales</taxon>
        <taxon>Aspergillaceae</taxon>
        <taxon>Aspergillus</taxon>
    </lineage>
</organism>
<feature type="transmembrane region" description="Helical" evidence="3">
    <location>
        <begin position="422"/>
        <end position="445"/>
    </location>
</feature>
<feature type="transmembrane region" description="Helical" evidence="3">
    <location>
        <begin position="380"/>
        <end position="402"/>
    </location>
</feature>
<dbReference type="InterPro" id="IPR050327">
    <property type="entry name" value="Proton-linked_MCT"/>
</dbReference>
<feature type="transmembrane region" description="Helical" evidence="3">
    <location>
        <begin position="176"/>
        <end position="196"/>
    </location>
</feature>
<comment type="subcellular location">
    <subcellularLocation>
        <location evidence="1">Membrane</location>
        <topology evidence="1">Multi-pass membrane protein</topology>
    </subcellularLocation>
</comment>
<evidence type="ECO:0000256" key="3">
    <source>
        <dbReference type="SAM" id="Phobius"/>
    </source>
</evidence>
<feature type="transmembrane region" description="Helical" evidence="3">
    <location>
        <begin position="88"/>
        <end position="110"/>
    </location>
</feature>
<accession>A0A1F8AA68</accession>
<feature type="transmembrane region" description="Helical" evidence="3">
    <location>
        <begin position="208"/>
        <end position="228"/>
    </location>
</feature>
<dbReference type="InterPro" id="IPR036259">
    <property type="entry name" value="MFS_trans_sf"/>
</dbReference>
<feature type="transmembrane region" description="Helical" evidence="3">
    <location>
        <begin position="149"/>
        <end position="167"/>
    </location>
</feature>
<comment type="caution">
    <text evidence="4">The sequence shown here is derived from an EMBL/GenBank/DDBJ whole genome shotgun (WGS) entry which is preliminary data.</text>
</comment>
<dbReference type="GO" id="GO:0016020">
    <property type="term" value="C:membrane"/>
    <property type="evidence" value="ECO:0007669"/>
    <property type="project" value="UniProtKB-SubCell"/>
</dbReference>
<dbReference type="Pfam" id="PF07690">
    <property type="entry name" value="MFS_1"/>
    <property type="match status" value="1"/>
</dbReference>
<dbReference type="GeneID" id="34445343"/>
<evidence type="ECO:0000256" key="2">
    <source>
        <dbReference type="ARBA" id="ARBA00006727"/>
    </source>
</evidence>
<dbReference type="Proteomes" id="UP000179179">
    <property type="component" value="Unassembled WGS sequence"/>
</dbReference>
<sequence>MPSALPAEILSNYELQSTQCLQDRTPEEQDPGLREFSLPPVDQGKDAWLCLIGAFVLEMMVWSFPFSFGVFQDYYSTNEPFTQNGSSVSIVGSCSMGILYLASPVSLFILQRWPHLCRLSSVLGLVIAVTGIISSAFATKVWQLVITQGVMYAVGACMLYYPVLLFIDEWFVRRKGLAFGVCWAGSALGGIVFPIVVNLSLSRLSFKVTMWAWAVIMVLLVSPFLPFVKPRIRVSAIQVRRPHRISFRFIRSRPFLIFQLGSLLQSLGYFAPSLYLPTYSRLVVGESSFGTTTPLIFMNAGMVIGFILIGYCIDKWHVANVILFATLGTVLGVFVIWGLSVSLPPLCVFSVLYGIFAGSASATWPGIVQAVKETDQAAPAGFVLGLLTAGRGVGSIACGPISELLINEKWPWTGKPSAMGYGTSFGGLIVYTGVTASFGVLGFGARKLGLLH</sequence>
<dbReference type="AlphaFoldDB" id="A0A1F8AA68"/>
<feature type="transmembrane region" description="Helical" evidence="3">
    <location>
        <begin position="47"/>
        <end position="68"/>
    </location>
</feature>
<comment type="similarity">
    <text evidence="2">Belongs to the major facilitator superfamily. Monocarboxylate porter (TC 2.A.1.13) family.</text>
</comment>
<gene>
    <name evidence="4" type="ORF">ABOM_001953</name>
</gene>
<dbReference type="Gene3D" id="1.20.1250.20">
    <property type="entry name" value="MFS general substrate transporter like domains"/>
    <property type="match status" value="1"/>
</dbReference>
<dbReference type="PANTHER" id="PTHR11360:SF287">
    <property type="entry name" value="MFS MONOCARBOXYLATE TRANSPORTER"/>
    <property type="match status" value="1"/>
</dbReference>
<protein>
    <recommendedName>
        <fullName evidence="6">MFS monocarboxylate transporter</fullName>
    </recommendedName>
</protein>
<feature type="transmembrane region" description="Helical" evidence="3">
    <location>
        <begin position="249"/>
        <end position="271"/>
    </location>
</feature>